<dbReference type="RefSeq" id="WP_116031790.1">
    <property type="nucleotide sequence ID" value="NZ_JBHLVV010000006.1"/>
</dbReference>
<dbReference type="InterPro" id="IPR019847">
    <property type="entry name" value="Gliding_motility_assoc_GldN"/>
</dbReference>
<accession>A0A3D9D4K9</accession>
<dbReference type="OrthoDB" id="1141916at2"/>
<protein>
    <recommendedName>
        <fullName evidence="4">Gliding motility protein GldN</fullName>
    </recommendedName>
</protein>
<dbReference type="Proteomes" id="UP000256326">
    <property type="component" value="Unassembled WGS sequence"/>
</dbReference>
<evidence type="ECO:0000256" key="1">
    <source>
        <dbReference type="SAM" id="SignalP"/>
    </source>
</evidence>
<gene>
    <name evidence="2" type="ORF">DRF58_00930</name>
</gene>
<organism evidence="2 3">
    <name type="scientific">Epilithonimonas hispanica</name>
    <dbReference type="NCBI Taxonomy" id="358687"/>
    <lineage>
        <taxon>Bacteria</taxon>
        <taxon>Pseudomonadati</taxon>
        <taxon>Bacteroidota</taxon>
        <taxon>Flavobacteriia</taxon>
        <taxon>Flavobacteriales</taxon>
        <taxon>Weeksellaceae</taxon>
        <taxon>Chryseobacterium group</taxon>
        <taxon>Epilithonimonas</taxon>
    </lineage>
</organism>
<dbReference type="NCBIfam" id="TIGR03523">
    <property type="entry name" value="GldN"/>
    <property type="match status" value="1"/>
</dbReference>
<sequence length="405" mass="45512">MKKIIYSLICLSSTIAFGQNSILNANSPQTFREDREIKKDSITPLKYGFIEDKDILRSMVVWEIIDMNDKINQPFYHNADGLVSQNKSLYQVLLDAVNSGKIKEVYSGDDFTSRLTPEGIAAATSVPMVDDYFTEIMNANKIEDAEAQRLLKYFTSLKGAGNKQVDGMFMKYSTRLADVLEYTGTAQPEATEETVTTGKGKKKKTVKKTTKAPTIEPGTMLVNLDGSWYKIKKSDVEANVGFSETSTEKVKALKLMGMWYIDKRDTQLRYRLLGIAAMGEDPNSAILKAERARQMQESGAPVDPSILNEASDLIDLFWIYYPDARQVLSSNYIFNAKNSTSDITFDDVLNARRFSAIIYKTDNGMGRGGSGIIDEYIPNDADGQLEESDRIKAQILQMENDMWNY</sequence>
<evidence type="ECO:0000313" key="3">
    <source>
        <dbReference type="Proteomes" id="UP000256326"/>
    </source>
</evidence>
<name>A0A3D9D4K9_9FLAO</name>
<dbReference type="EMBL" id="QNUG01000002">
    <property type="protein sequence ID" value="REC72953.1"/>
    <property type="molecule type" value="Genomic_DNA"/>
</dbReference>
<keyword evidence="1" id="KW-0732">Signal</keyword>
<keyword evidence="3" id="KW-1185">Reference proteome</keyword>
<evidence type="ECO:0008006" key="4">
    <source>
        <dbReference type="Google" id="ProtNLM"/>
    </source>
</evidence>
<reference evidence="2 3" key="1">
    <citation type="journal article" date="2006" name="Int. J. Syst. Evol. Microbiol.">
        <title>Chryseobacterium hispanicum sp. nov., isolated from the drinking water distribution system of Sevilla, Spain.</title>
        <authorList>
            <person name="Gallego V."/>
            <person name="Garcia M.T."/>
            <person name="Ventosa A."/>
        </authorList>
    </citation>
    <scope>NUCLEOTIDE SEQUENCE [LARGE SCALE GENOMIC DNA]</scope>
    <source>
        <strain evidence="2 3">KCTC 22104</strain>
    </source>
</reference>
<dbReference type="Pfam" id="PF19841">
    <property type="entry name" value="GldN"/>
    <property type="match status" value="1"/>
</dbReference>
<proteinExistence type="predicted"/>
<evidence type="ECO:0000313" key="2">
    <source>
        <dbReference type="EMBL" id="REC72953.1"/>
    </source>
</evidence>
<dbReference type="AlphaFoldDB" id="A0A3D9D4K9"/>
<comment type="caution">
    <text evidence="2">The sequence shown here is derived from an EMBL/GenBank/DDBJ whole genome shotgun (WGS) entry which is preliminary data.</text>
</comment>
<feature type="signal peptide" evidence="1">
    <location>
        <begin position="1"/>
        <end position="18"/>
    </location>
</feature>
<feature type="chain" id="PRO_5017736859" description="Gliding motility protein GldN" evidence="1">
    <location>
        <begin position="19"/>
        <end position="405"/>
    </location>
</feature>